<organism evidence="2 3">
    <name type="scientific">Macrosiphum euphorbiae</name>
    <name type="common">potato aphid</name>
    <dbReference type="NCBI Taxonomy" id="13131"/>
    <lineage>
        <taxon>Eukaryota</taxon>
        <taxon>Metazoa</taxon>
        <taxon>Ecdysozoa</taxon>
        <taxon>Arthropoda</taxon>
        <taxon>Hexapoda</taxon>
        <taxon>Insecta</taxon>
        <taxon>Pterygota</taxon>
        <taxon>Neoptera</taxon>
        <taxon>Paraneoptera</taxon>
        <taxon>Hemiptera</taxon>
        <taxon>Sternorrhyncha</taxon>
        <taxon>Aphidomorpha</taxon>
        <taxon>Aphidoidea</taxon>
        <taxon>Aphididae</taxon>
        <taxon>Macrosiphini</taxon>
        <taxon>Macrosiphum</taxon>
    </lineage>
</organism>
<evidence type="ECO:0000313" key="3">
    <source>
        <dbReference type="Proteomes" id="UP001160148"/>
    </source>
</evidence>
<sequence>MTKTVLENIVQDTITSKYFSIIIDSTPDISKVDQLTVAIRYILPDGSPVERFLGFLPSVGHKAKDMELAILHFFSELGIDMKNCIGPIYDNSQNMSGIYNGLQCRIKKSSSTAEFVPCSAHSLNLVGTFAAEETSVGNRFFMITQGLYTFFSGSTSRWKILEN</sequence>
<evidence type="ECO:0000259" key="1">
    <source>
        <dbReference type="Pfam" id="PF14291"/>
    </source>
</evidence>
<dbReference type="PANTHER" id="PTHR45749">
    <property type="match status" value="1"/>
</dbReference>
<dbReference type="InterPro" id="IPR025398">
    <property type="entry name" value="DUF4371"/>
</dbReference>
<dbReference type="InterPro" id="IPR012337">
    <property type="entry name" value="RNaseH-like_sf"/>
</dbReference>
<name>A0AAV0Y6D6_9HEMI</name>
<comment type="caution">
    <text evidence="2">The sequence shown here is derived from an EMBL/GenBank/DDBJ whole genome shotgun (WGS) entry which is preliminary data.</text>
</comment>
<keyword evidence="3" id="KW-1185">Reference proteome</keyword>
<dbReference type="Proteomes" id="UP001160148">
    <property type="component" value="Unassembled WGS sequence"/>
</dbReference>
<dbReference type="Pfam" id="PF14291">
    <property type="entry name" value="DUF4371"/>
    <property type="match status" value="1"/>
</dbReference>
<reference evidence="2 3" key="1">
    <citation type="submission" date="2023-01" db="EMBL/GenBank/DDBJ databases">
        <authorList>
            <person name="Whitehead M."/>
        </authorList>
    </citation>
    <scope>NUCLEOTIDE SEQUENCE [LARGE SCALE GENOMIC DNA]</scope>
</reference>
<dbReference type="AlphaFoldDB" id="A0AAV0Y6D6"/>
<dbReference type="EMBL" id="CARXXK010001361">
    <property type="protein sequence ID" value="CAI6375677.1"/>
    <property type="molecule type" value="Genomic_DNA"/>
</dbReference>
<feature type="domain" description="DUF4371" evidence="1">
    <location>
        <begin position="3"/>
        <end position="101"/>
    </location>
</feature>
<protein>
    <recommendedName>
        <fullName evidence="1">DUF4371 domain-containing protein</fullName>
    </recommendedName>
</protein>
<gene>
    <name evidence="2" type="ORF">MEUPH1_LOCUS29140</name>
</gene>
<proteinExistence type="predicted"/>
<evidence type="ECO:0000313" key="2">
    <source>
        <dbReference type="EMBL" id="CAI6375677.1"/>
    </source>
</evidence>
<dbReference type="PANTHER" id="PTHR45749:SF23">
    <property type="entry name" value="ZINC FINGER MYM-TYPE PROTEIN 1-LIKE"/>
    <property type="match status" value="1"/>
</dbReference>
<dbReference type="SUPFAM" id="SSF53098">
    <property type="entry name" value="Ribonuclease H-like"/>
    <property type="match status" value="1"/>
</dbReference>
<accession>A0AAV0Y6D6</accession>